<accession>A0ABC8V0D1</accession>
<reference evidence="2 3" key="1">
    <citation type="submission" date="2024-02" db="EMBL/GenBank/DDBJ databases">
        <authorList>
            <person name="Vignale AGUSTIN F."/>
            <person name="Sosa J E."/>
            <person name="Modenutti C."/>
        </authorList>
    </citation>
    <scope>NUCLEOTIDE SEQUENCE [LARGE SCALE GENOMIC DNA]</scope>
</reference>
<dbReference type="AlphaFoldDB" id="A0ABC8V0D1"/>
<gene>
    <name evidence="2" type="ORF">ILEXP_LOCUS57213</name>
</gene>
<feature type="compositionally biased region" description="Polar residues" evidence="1">
    <location>
        <begin position="14"/>
        <end position="32"/>
    </location>
</feature>
<sequence length="96" mass="10043">MRTCTVILPEGNQAEGSQAERSQAALSQATVNQGGGSQNDVSQGGGSQAIVKGGSCFEQLQGSTIGSPSTTSNIFVIRTRRDKLPFRRSKSTSTHT</sequence>
<evidence type="ECO:0000313" key="3">
    <source>
        <dbReference type="Proteomes" id="UP001642360"/>
    </source>
</evidence>
<feature type="region of interest" description="Disordered" evidence="1">
    <location>
        <begin position="1"/>
        <end position="47"/>
    </location>
</feature>
<organism evidence="2 3">
    <name type="scientific">Ilex paraguariensis</name>
    <name type="common">yerba mate</name>
    <dbReference type="NCBI Taxonomy" id="185542"/>
    <lineage>
        <taxon>Eukaryota</taxon>
        <taxon>Viridiplantae</taxon>
        <taxon>Streptophyta</taxon>
        <taxon>Embryophyta</taxon>
        <taxon>Tracheophyta</taxon>
        <taxon>Spermatophyta</taxon>
        <taxon>Magnoliopsida</taxon>
        <taxon>eudicotyledons</taxon>
        <taxon>Gunneridae</taxon>
        <taxon>Pentapetalae</taxon>
        <taxon>asterids</taxon>
        <taxon>campanulids</taxon>
        <taxon>Aquifoliales</taxon>
        <taxon>Aquifoliaceae</taxon>
        <taxon>Ilex</taxon>
    </lineage>
</organism>
<proteinExistence type="predicted"/>
<name>A0ABC8V0D1_9AQUA</name>
<feature type="compositionally biased region" description="Gly residues" evidence="1">
    <location>
        <begin position="33"/>
        <end position="47"/>
    </location>
</feature>
<evidence type="ECO:0000256" key="1">
    <source>
        <dbReference type="SAM" id="MobiDB-lite"/>
    </source>
</evidence>
<comment type="caution">
    <text evidence="2">The sequence shown here is derived from an EMBL/GenBank/DDBJ whole genome shotgun (WGS) entry which is preliminary data.</text>
</comment>
<protein>
    <submittedName>
        <fullName evidence="2">Uncharacterized protein</fullName>
    </submittedName>
</protein>
<dbReference type="EMBL" id="CAUOFW020009669">
    <property type="protein sequence ID" value="CAK9186719.1"/>
    <property type="molecule type" value="Genomic_DNA"/>
</dbReference>
<dbReference type="Proteomes" id="UP001642360">
    <property type="component" value="Unassembled WGS sequence"/>
</dbReference>
<evidence type="ECO:0000313" key="2">
    <source>
        <dbReference type="EMBL" id="CAK9186719.1"/>
    </source>
</evidence>
<keyword evidence="3" id="KW-1185">Reference proteome</keyword>